<dbReference type="eggNOG" id="ENOG5033S8R">
    <property type="taxonomic scope" value="Bacteria"/>
</dbReference>
<organism evidence="2 3">
    <name type="scientific">Pseudescherichia vulneris NBRC 102420</name>
    <dbReference type="NCBI Taxonomy" id="1115515"/>
    <lineage>
        <taxon>Bacteria</taxon>
        <taxon>Pseudomonadati</taxon>
        <taxon>Pseudomonadota</taxon>
        <taxon>Gammaproteobacteria</taxon>
        <taxon>Enterobacterales</taxon>
        <taxon>Enterobacteriaceae</taxon>
        <taxon>Pseudescherichia</taxon>
    </lineage>
</organism>
<protein>
    <submittedName>
        <fullName evidence="2">Uncharacterized protein</fullName>
    </submittedName>
</protein>
<accession>A0A090V238</accession>
<dbReference type="RefSeq" id="WP_042391097.1">
    <property type="nucleotide sequence ID" value="NZ_BBMZ01000009.1"/>
</dbReference>
<name>A0A090V238_PSEVU</name>
<dbReference type="OrthoDB" id="6614204at2"/>
<feature type="transmembrane region" description="Helical" evidence="1">
    <location>
        <begin position="42"/>
        <end position="64"/>
    </location>
</feature>
<reference evidence="2 3" key="1">
    <citation type="submission" date="2014-09" db="EMBL/GenBank/DDBJ databases">
        <title>Whole genome shotgun sequence of Escherichia vulneris NBRC 102420.</title>
        <authorList>
            <person name="Yoshida Y."/>
            <person name="Hosoyama A."/>
            <person name="Tsuchikane K."/>
            <person name="Ohji S."/>
            <person name="Ichikawa N."/>
            <person name="Kimura A."/>
            <person name="Yamazoe A."/>
            <person name="Ezaki T."/>
            <person name="Fujita N."/>
        </authorList>
    </citation>
    <scope>NUCLEOTIDE SEQUENCE [LARGE SCALE GENOMIC DNA]</scope>
    <source>
        <strain evidence="2 3">NBRC 102420</strain>
    </source>
</reference>
<keyword evidence="1" id="KW-0812">Transmembrane</keyword>
<proteinExistence type="predicted"/>
<keyword evidence="1" id="KW-1133">Transmembrane helix</keyword>
<dbReference type="EMBL" id="BBMZ01000009">
    <property type="protein sequence ID" value="GAL58178.1"/>
    <property type="molecule type" value="Genomic_DNA"/>
</dbReference>
<feature type="transmembrane region" description="Helical" evidence="1">
    <location>
        <begin position="84"/>
        <end position="106"/>
    </location>
</feature>
<evidence type="ECO:0000313" key="2">
    <source>
        <dbReference type="EMBL" id="GAL58178.1"/>
    </source>
</evidence>
<dbReference type="AlphaFoldDB" id="A0A090V238"/>
<dbReference type="Proteomes" id="UP000029462">
    <property type="component" value="Unassembled WGS sequence"/>
</dbReference>
<keyword evidence="1" id="KW-0472">Membrane</keyword>
<evidence type="ECO:0000313" key="3">
    <source>
        <dbReference type="Proteomes" id="UP000029462"/>
    </source>
</evidence>
<keyword evidence="3" id="KW-1185">Reference proteome</keyword>
<feature type="transmembrane region" description="Helical" evidence="1">
    <location>
        <begin position="118"/>
        <end position="138"/>
    </location>
</feature>
<sequence>MVKALSRRWQYCNDAAVSINNASSAQLQQLKTHLAEQMGKPVGLHTMGIPAAISTLGVIVSFAIPQLWLGYGVLAALNQPAERVFVWVVAIALLFAGINGLTMFMIGKGSMRALRVHLTLALLSLLLTAAYLLFALAGTLSGTSWPGVNLTAALVSVVMLLLSGGCIRSTAFYKMLLFTLHNRAWRQLISQARTMHNSR</sequence>
<feature type="transmembrane region" description="Helical" evidence="1">
    <location>
        <begin position="150"/>
        <end position="173"/>
    </location>
</feature>
<gene>
    <name evidence="2" type="ORF">EV102420_09_02110</name>
</gene>
<comment type="caution">
    <text evidence="2">The sequence shown here is derived from an EMBL/GenBank/DDBJ whole genome shotgun (WGS) entry which is preliminary data.</text>
</comment>
<evidence type="ECO:0000256" key="1">
    <source>
        <dbReference type="SAM" id="Phobius"/>
    </source>
</evidence>